<dbReference type="EMBL" id="MF403006">
    <property type="protein sequence ID" value="AUZ94788.1"/>
    <property type="molecule type" value="Genomic_DNA"/>
</dbReference>
<evidence type="ECO:0000313" key="2">
    <source>
        <dbReference type="Proteomes" id="UP000221761"/>
    </source>
</evidence>
<reference evidence="2" key="1">
    <citation type="submission" date="2017-06" db="EMBL/GenBank/DDBJ databases">
        <authorList>
            <person name="Spollen W.G."/>
            <person name="Givan S.A."/>
            <person name="Brown P.B."/>
            <person name="Attai H."/>
        </authorList>
    </citation>
    <scope>NUCLEOTIDE SEQUENCE [LARGE SCALE GENOMIC DNA]</scope>
</reference>
<organism evidence="1 2">
    <name type="scientific">Agrobacterium phage Atu_ph03</name>
    <dbReference type="NCBI Taxonomy" id="2024262"/>
    <lineage>
        <taxon>Viruses</taxon>
        <taxon>Duplodnaviria</taxon>
        <taxon>Heunggongvirae</taxon>
        <taxon>Uroviricota</taxon>
        <taxon>Caudoviricetes</taxon>
        <taxon>Autographivirales</taxon>
        <taxon>Dunnvirinae</taxon>
        <taxon>Atuphduovirus</taxon>
        <taxon>Atuphduovirus atuph03</taxon>
    </lineage>
</organism>
<dbReference type="GeneID" id="54982068"/>
<name>A0A2L0UZ29_9CAUD</name>
<dbReference type="Proteomes" id="UP000221761">
    <property type="component" value="Segment"/>
</dbReference>
<protein>
    <submittedName>
        <fullName evidence="1">Uncharacterized protein</fullName>
    </submittedName>
</protein>
<dbReference type="RefSeq" id="YP_009791879.1">
    <property type="nucleotide sequence ID" value="NC_047846.1"/>
</dbReference>
<sequence>MIIKHGFWELYEPENPPEDAPPTAWYWRNGDVDWYDYSRALSLGKYVVLIGDHIVSAGDDATRLTIPEKFELIEMDLPFNLGDRLVDGVVVPLHTEFAMQALSARQLWLMAYRIGVTKAQVIEMVENIPDDDTREIMLIELTEPPTKGYERNHPAVEVVRQMLDIDTETFDGYWQEASTL</sequence>
<evidence type="ECO:0000313" key="1">
    <source>
        <dbReference type="EMBL" id="AUZ94788.1"/>
    </source>
</evidence>
<dbReference type="KEGG" id="vg:54982068"/>
<accession>A0A2L0UZ29</accession>
<proteinExistence type="predicted"/>